<accession>A0ABD0XUG0</accession>
<sequence>MGSPLPEGRCPGLSLSLTEGSGTYSRTQDKLMGLPEEPGCTSIKDWVKCHHVWLTVAYDTAGKHRRTEMTRQKEHYDRNAEVSPLLTGKGVLVRDKSKSPI</sequence>
<name>A0ABD0XUG0_UMBPY</name>
<evidence type="ECO:0000256" key="1">
    <source>
        <dbReference type="SAM" id="MobiDB-lite"/>
    </source>
</evidence>
<evidence type="ECO:0000313" key="3">
    <source>
        <dbReference type="Proteomes" id="UP001557470"/>
    </source>
</evidence>
<gene>
    <name evidence="2" type="ORF">UPYG_G00075750</name>
</gene>
<feature type="compositionally biased region" description="Polar residues" evidence="1">
    <location>
        <begin position="15"/>
        <end position="26"/>
    </location>
</feature>
<comment type="caution">
    <text evidence="2">The sequence shown here is derived from an EMBL/GenBank/DDBJ whole genome shotgun (WGS) entry which is preliminary data.</text>
</comment>
<proteinExistence type="predicted"/>
<keyword evidence="3" id="KW-1185">Reference proteome</keyword>
<organism evidence="2 3">
    <name type="scientific">Umbra pygmaea</name>
    <name type="common">Eastern mudminnow</name>
    <dbReference type="NCBI Taxonomy" id="75934"/>
    <lineage>
        <taxon>Eukaryota</taxon>
        <taxon>Metazoa</taxon>
        <taxon>Chordata</taxon>
        <taxon>Craniata</taxon>
        <taxon>Vertebrata</taxon>
        <taxon>Euteleostomi</taxon>
        <taxon>Actinopterygii</taxon>
        <taxon>Neopterygii</taxon>
        <taxon>Teleostei</taxon>
        <taxon>Protacanthopterygii</taxon>
        <taxon>Esociformes</taxon>
        <taxon>Umbridae</taxon>
        <taxon>Umbra</taxon>
    </lineage>
</organism>
<dbReference type="Proteomes" id="UP001557470">
    <property type="component" value="Unassembled WGS sequence"/>
</dbReference>
<evidence type="ECO:0000313" key="2">
    <source>
        <dbReference type="EMBL" id="KAL1006710.1"/>
    </source>
</evidence>
<dbReference type="EMBL" id="JAGEUA010000002">
    <property type="protein sequence ID" value="KAL1006710.1"/>
    <property type="molecule type" value="Genomic_DNA"/>
</dbReference>
<protein>
    <submittedName>
        <fullName evidence="2">Uncharacterized protein</fullName>
    </submittedName>
</protein>
<reference evidence="2 3" key="1">
    <citation type="submission" date="2024-06" db="EMBL/GenBank/DDBJ databases">
        <authorList>
            <person name="Pan Q."/>
            <person name="Wen M."/>
            <person name="Jouanno E."/>
            <person name="Zahm M."/>
            <person name="Klopp C."/>
            <person name="Cabau C."/>
            <person name="Louis A."/>
            <person name="Berthelot C."/>
            <person name="Parey E."/>
            <person name="Roest Crollius H."/>
            <person name="Montfort J."/>
            <person name="Robinson-Rechavi M."/>
            <person name="Bouchez O."/>
            <person name="Lampietro C."/>
            <person name="Lopez Roques C."/>
            <person name="Donnadieu C."/>
            <person name="Postlethwait J."/>
            <person name="Bobe J."/>
            <person name="Verreycken H."/>
            <person name="Guiguen Y."/>
        </authorList>
    </citation>
    <scope>NUCLEOTIDE SEQUENCE [LARGE SCALE GENOMIC DNA]</scope>
    <source>
        <strain evidence="2">Up_M1</strain>
        <tissue evidence="2">Testis</tissue>
    </source>
</reference>
<feature type="region of interest" description="Disordered" evidence="1">
    <location>
        <begin position="1"/>
        <end position="30"/>
    </location>
</feature>
<dbReference type="AlphaFoldDB" id="A0ABD0XUG0"/>